<keyword evidence="13" id="KW-1185">Reference proteome</keyword>
<evidence type="ECO:0000256" key="4">
    <source>
        <dbReference type="ARBA" id="ARBA00018070"/>
    </source>
</evidence>
<keyword evidence="9" id="KW-0472">Membrane</keyword>
<protein>
    <recommendedName>
        <fullName evidence="4">Autophagy-related protein 2</fullName>
    </recommendedName>
</protein>
<dbReference type="OrthoDB" id="18982at2759"/>
<comment type="subcellular location">
    <subcellularLocation>
        <location evidence="1">Endoplasmic reticulum membrane</location>
        <topology evidence="1">Peripheral membrane protein</topology>
    </subcellularLocation>
    <subcellularLocation>
        <location evidence="2">Preautophagosomal structure membrane</location>
        <topology evidence="2">Peripheral membrane protein</topology>
    </subcellularLocation>
</comment>
<reference evidence="12 13" key="1">
    <citation type="submission" date="2018-11" db="EMBL/GenBank/DDBJ databases">
        <authorList>
            <consortium name="Pathogen Informatics"/>
        </authorList>
    </citation>
    <scope>NUCLEOTIDE SEQUENCE [LARGE SCALE GENOMIC DNA]</scope>
</reference>
<dbReference type="GO" id="GO:0034045">
    <property type="term" value="C:phagophore assembly site membrane"/>
    <property type="evidence" value="ECO:0007669"/>
    <property type="project" value="UniProtKB-SubCell"/>
</dbReference>
<evidence type="ECO:0000313" key="13">
    <source>
        <dbReference type="Proteomes" id="UP000270094"/>
    </source>
</evidence>
<dbReference type="GO" id="GO:0005789">
    <property type="term" value="C:endoplasmic reticulum membrane"/>
    <property type="evidence" value="ECO:0007669"/>
    <property type="project" value="UniProtKB-SubCell"/>
</dbReference>
<evidence type="ECO:0000256" key="2">
    <source>
        <dbReference type="ARBA" id="ARBA00004623"/>
    </source>
</evidence>
<dbReference type="Proteomes" id="UP000270094">
    <property type="component" value="Unassembled WGS sequence"/>
</dbReference>
<organism evidence="12 13">
    <name type="scientific">Strongylus vulgaris</name>
    <name type="common">Blood worm</name>
    <dbReference type="NCBI Taxonomy" id="40348"/>
    <lineage>
        <taxon>Eukaryota</taxon>
        <taxon>Metazoa</taxon>
        <taxon>Ecdysozoa</taxon>
        <taxon>Nematoda</taxon>
        <taxon>Chromadorea</taxon>
        <taxon>Rhabditida</taxon>
        <taxon>Rhabditina</taxon>
        <taxon>Rhabditomorpha</taxon>
        <taxon>Strongyloidea</taxon>
        <taxon>Strongylidae</taxon>
        <taxon>Strongylus</taxon>
    </lineage>
</organism>
<dbReference type="PANTHER" id="PTHR13190:SF1">
    <property type="entry name" value="AUTOPHAGY-RELATED 2, ISOFORM A"/>
    <property type="match status" value="1"/>
</dbReference>
<dbReference type="InterPro" id="IPR026849">
    <property type="entry name" value="ATG2"/>
</dbReference>
<evidence type="ECO:0000313" key="12">
    <source>
        <dbReference type="EMBL" id="VDM79498.1"/>
    </source>
</evidence>
<evidence type="ECO:0000256" key="5">
    <source>
        <dbReference type="ARBA" id="ARBA00022448"/>
    </source>
</evidence>
<evidence type="ECO:0000256" key="3">
    <source>
        <dbReference type="ARBA" id="ARBA00009714"/>
    </source>
</evidence>
<dbReference type="PANTHER" id="PTHR13190">
    <property type="entry name" value="AUTOPHAGY-RELATED 2, ISOFORM A"/>
    <property type="match status" value="1"/>
</dbReference>
<comment type="catalytic activity">
    <reaction evidence="10">
        <text>a 1,2-diacyl-sn-glycero-3-phospho-L-serine(in) = a 1,2-diacyl-sn-glycero-3-phospho-L-serine(out)</text>
        <dbReference type="Rhea" id="RHEA:38663"/>
        <dbReference type="ChEBI" id="CHEBI:57262"/>
    </reaction>
</comment>
<dbReference type="GO" id="GO:0000422">
    <property type="term" value="P:autophagy of mitochondrion"/>
    <property type="evidence" value="ECO:0007669"/>
    <property type="project" value="TreeGrafter"/>
</dbReference>
<comment type="similarity">
    <text evidence="3">Belongs to the ATG2 family.</text>
</comment>
<keyword evidence="8" id="KW-0445">Lipid transport</keyword>
<keyword evidence="5" id="KW-0813">Transport</keyword>
<name>A0A3P7LJW3_STRVU</name>
<comment type="catalytic activity">
    <reaction evidence="11">
        <text>a 1,2-diacyl-sn-glycero-3-phosphoethanolamine(in) = a 1,2-diacyl-sn-glycero-3-phosphoethanolamine(out)</text>
        <dbReference type="Rhea" id="RHEA:38895"/>
        <dbReference type="ChEBI" id="CHEBI:64612"/>
    </reaction>
</comment>
<sequence length="730" mass="81967">MRRDPENKHIPLLDFSRFENPDQEPQLKFVFNTSSTAVDESKTFIYIGKCRCELDLSIVDRIADLFESRPFFDLPSYRRSRLDSIVRKDPLQLREDLFSIPVVEQSKKLMIVVKCQDLELDLRIPVADLRNPNGARMPYRQRHVHSEYIGLHVSSMTVEVPLGGESTLFELFATEIYGSFCGVSDKFSCSDEDRRFLWGGQTSVDEPVHMKFEYDPRNKALKASGTKIHCVSGLGINDDMTKSISLSVIQSLPHREGPFAQTHRSFLHNHEEDNDLILAGSREEMTAFGAKCILQSIMVISLDIPLLRVLIPSHSYLEVLYNRLVNDLLLWQPAAPAMRPGDEEFKINALSDDMFHECGGDPMDRFDDDCEEERFNASVQSNGYDKNKSHMLSLLLNVKKGTAVMCTAIKEDEEQKGTGQVSMELSDAQLFAVGGYHGRMTDTYFYFTTHTVGVGHRNVCSMPKIVNQPDFGKWSKDDTQMDSIPTGDEFCSQSSDDAVGVAVFLCERPGQNIKDVLLAIAIRNSCLQVRPFSNLKETWALQLADLFTLQDYPIPGYELPVVTVASVFESARVFMSNSKRSRDNVRFEEQRTTRNASSNKPTKNKFFKVVDVGLFQLEAWACADSLVALLNIASEIAHSNNYAANSNNDNAGTNHSTDSFEGTIVSERDNYAPSVSQSTVSIPKPLEMKMKRMLASAMEEKTSDSLYGAISCGKDALEEFSPNFANQAKA</sequence>
<evidence type="ECO:0000256" key="8">
    <source>
        <dbReference type="ARBA" id="ARBA00023055"/>
    </source>
</evidence>
<evidence type="ECO:0000256" key="7">
    <source>
        <dbReference type="ARBA" id="ARBA00023006"/>
    </source>
</evidence>
<dbReference type="GO" id="GO:0032266">
    <property type="term" value="F:phosphatidylinositol-3-phosphate binding"/>
    <property type="evidence" value="ECO:0007669"/>
    <property type="project" value="TreeGrafter"/>
</dbReference>
<evidence type="ECO:0000256" key="9">
    <source>
        <dbReference type="ARBA" id="ARBA00023136"/>
    </source>
</evidence>
<dbReference type="GO" id="GO:0043495">
    <property type="term" value="F:protein-membrane adaptor activity"/>
    <property type="evidence" value="ECO:0007669"/>
    <property type="project" value="TreeGrafter"/>
</dbReference>
<evidence type="ECO:0000256" key="11">
    <source>
        <dbReference type="ARBA" id="ARBA00024615"/>
    </source>
</evidence>
<dbReference type="GO" id="GO:0061709">
    <property type="term" value="P:reticulophagy"/>
    <property type="evidence" value="ECO:0007669"/>
    <property type="project" value="TreeGrafter"/>
</dbReference>
<keyword evidence="7" id="KW-0072">Autophagy</keyword>
<proteinExistence type="inferred from homology"/>
<evidence type="ECO:0000256" key="1">
    <source>
        <dbReference type="ARBA" id="ARBA00004406"/>
    </source>
</evidence>
<dbReference type="GO" id="GO:0034727">
    <property type="term" value="P:piecemeal microautophagy of the nucleus"/>
    <property type="evidence" value="ECO:0007669"/>
    <property type="project" value="TreeGrafter"/>
</dbReference>
<accession>A0A3P7LJW3</accession>
<dbReference type="AlphaFoldDB" id="A0A3P7LJW3"/>
<evidence type="ECO:0000256" key="10">
    <source>
        <dbReference type="ARBA" id="ARBA00024479"/>
    </source>
</evidence>
<dbReference type="GO" id="GO:0061723">
    <property type="term" value="P:glycophagy"/>
    <property type="evidence" value="ECO:0007669"/>
    <property type="project" value="TreeGrafter"/>
</dbReference>
<dbReference type="GO" id="GO:0000045">
    <property type="term" value="P:autophagosome assembly"/>
    <property type="evidence" value="ECO:0007669"/>
    <property type="project" value="TreeGrafter"/>
</dbReference>
<dbReference type="GO" id="GO:0006869">
    <property type="term" value="P:lipid transport"/>
    <property type="evidence" value="ECO:0007669"/>
    <property type="project" value="UniProtKB-KW"/>
</dbReference>
<feature type="non-terminal residue" evidence="12">
    <location>
        <position position="730"/>
    </location>
</feature>
<dbReference type="GO" id="GO:0061908">
    <property type="term" value="C:phagophore"/>
    <property type="evidence" value="ECO:0007669"/>
    <property type="project" value="TreeGrafter"/>
</dbReference>
<gene>
    <name evidence="12" type="ORF">SVUK_LOCUS14496</name>
</gene>
<dbReference type="EMBL" id="UYYB01105340">
    <property type="protein sequence ID" value="VDM79498.1"/>
    <property type="molecule type" value="Genomic_DNA"/>
</dbReference>
<keyword evidence="6" id="KW-0256">Endoplasmic reticulum</keyword>
<evidence type="ECO:0000256" key="6">
    <source>
        <dbReference type="ARBA" id="ARBA00022824"/>
    </source>
</evidence>